<proteinExistence type="predicted"/>
<sequence>MSESKTSSNINDRKLVTKVSLALVCKIAIIACLGLAFFGSDTRVETDPQTVSQAILANTATVSSAAEQKVP</sequence>
<evidence type="ECO:0000256" key="1">
    <source>
        <dbReference type="SAM" id="Phobius"/>
    </source>
</evidence>
<keyword evidence="1" id="KW-1133">Transmembrane helix</keyword>
<feature type="transmembrane region" description="Helical" evidence="1">
    <location>
        <begin position="21"/>
        <end position="39"/>
    </location>
</feature>
<dbReference type="Proteomes" id="UP000824083">
    <property type="component" value="Unassembled WGS sequence"/>
</dbReference>
<gene>
    <name evidence="2" type="ORF">IAC56_01700</name>
</gene>
<name>A0A9D1IH66_9BURK</name>
<protein>
    <submittedName>
        <fullName evidence="2">Uncharacterized protein</fullName>
    </submittedName>
</protein>
<reference evidence="2" key="2">
    <citation type="journal article" date="2021" name="PeerJ">
        <title>Extensive microbial diversity within the chicken gut microbiome revealed by metagenomics and culture.</title>
        <authorList>
            <person name="Gilroy R."/>
            <person name="Ravi A."/>
            <person name="Getino M."/>
            <person name="Pursley I."/>
            <person name="Horton D.L."/>
            <person name="Alikhan N.F."/>
            <person name="Baker D."/>
            <person name="Gharbi K."/>
            <person name="Hall N."/>
            <person name="Watson M."/>
            <person name="Adriaenssens E.M."/>
            <person name="Foster-Nyarko E."/>
            <person name="Jarju S."/>
            <person name="Secka A."/>
            <person name="Antonio M."/>
            <person name="Oren A."/>
            <person name="Chaudhuri R.R."/>
            <person name="La Ragione R."/>
            <person name="Hildebrand F."/>
            <person name="Pallen M.J."/>
        </authorList>
    </citation>
    <scope>NUCLEOTIDE SEQUENCE</scope>
    <source>
        <strain evidence="2">7463</strain>
    </source>
</reference>
<reference evidence="2" key="1">
    <citation type="submission" date="2020-10" db="EMBL/GenBank/DDBJ databases">
        <authorList>
            <person name="Gilroy R."/>
        </authorList>
    </citation>
    <scope>NUCLEOTIDE SEQUENCE</scope>
    <source>
        <strain evidence="2">7463</strain>
    </source>
</reference>
<keyword evidence="1" id="KW-0812">Transmembrane</keyword>
<comment type="caution">
    <text evidence="2">The sequence shown here is derived from an EMBL/GenBank/DDBJ whole genome shotgun (WGS) entry which is preliminary data.</text>
</comment>
<evidence type="ECO:0000313" key="2">
    <source>
        <dbReference type="EMBL" id="HIU36978.1"/>
    </source>
</evidence>
<evidence type="ECO:0000313" key="3">
    <source>
        <dbReference type="Proteomes" id="UP000824083"/>
    </source>
</evidence>
<organism evidence="2 3">
    <name type="scientific">Candidatus Aphodousia faecigallinarum</name>
    <dbReference type="NCBI Taxonomy" id="2840677"/>
    <lineage>
        <taxon>Bacteria</taxon>
        <taxon>Pseudomonadati</taxon>
        <taxon>Pseudomonadota</taxon>
        <taxon>Betaproteobacteria</taxon>
        <taxon>Burkholderiales</taxon>
        <taxon>Sutterellaceae</taxon>
        <taxon>Sutterellaceae incertae sedis</taxon>
        <taxon>Candidatus Aphodousia</taxon>
    </lineage>
</organism>
<dbReference type="EMBL" id="DVMY01000031">
    <property type="protein sequence ID" value="HIU36978.1"/>
    <property type="molecule type" value="Genomic_DNA"/>
</dbReference>
<accession>A0A9D1IH66</accession>
<dbReference type="AlphaFoldDB" id="A0A9D1IH66"/>
<keyword evidence="1" id="KW-0472">Membrane</keyword>